<accession>A0A1I4G311</accession>
<dbReference type="OrthoDB" id="9801695at2"/>
<dbReference type="Proteomes" id="UP000323300">
    <property type="component" value="Unassembled WGS sequence"/>
</dbReference>
<sequence>MSAAVCLLASLLSCPYPDTGARLQPSTQHTQSIKRERLGDPLKPILARFDPDERLGDQAAPIVARFGPGRQFGTIDPQVPIPVIFSRVDEIQELEFQEPRYDKRKEIKVSVDKPRQKPKARSKIFSETTQTKTVNRAYTGHTPLEEQWRPSSLFGISNVGTPTLSQSLHHVSGIDIGKPGYQEVIRAANIHRVPVHLALRVAKQESRGNCGAKSSAGALGVMQVMPRTGAKHGYSTRQLINCRTGAEAGVKELKHLLRLSGGDVKETLTGYNCGEKCMFGQRKKLPLETVNYIQVVTRN</sequence>
<dbReference type="PANTHER" id="PTHR37423">
    <property type="entry name" value="SOLUBLE LYTIC MUREIN TRANSGLYCOSYLASE-RELATED"/>
    <property type="match status" value="1"/>
</dbReference>
<dbReference type="CDD" id="cd00254">
    <property type="entry name" value="LT-like"/>
    <property type="match status" value="1"/>
</dbReference>
<comment type="similarity">
    <text evidence="1">Belongs to the transglycosylase Slt family.</text>
</comment>
<protein>
    <submittedName>
        <fullName evidence="4">Transglycosylase SLT domain-containing protein</fullName>
    </submittedName>
</protein>
<dbReference type="PANTHER" id="PTHR37423:SF2">
    <property type="entry name" value="MEMBRANE-BOUND LYTIC MUREIN TRANSGLYCOSYLASE C"/>
    <property type="match status" value="1"/>
</dbReference>
<evidence type="ECO:0000256" key="1">
    <source>
        <dbReference type="ARBA" id="ARBA00007734"/>
    </source>
</evidence>
<dbReference type="EMBL" id="FOSL01000077">
    <property type="protein sequence ID" value="SFL24129.1"/>
    <property type="molecule type" value="Genomic_DNA"/>
</dbReference>
<dbReference type="Gene3D" id="1.10.530.10">
    <property type="match status" value="1"/>
</dbReference>
<dbReference type="Pfam" id="PF01464">
    <property type="entry name" value="SLT"/>
    <property type="match status" value="1"/>
</dbReference>
<evidence type="ECO:0000313" key="4">
    <source>
        <dbReference type="EMBL" id="SFL24129.1"/>
    </source>
</evidence>
<dbReference type="InterPro" id="IPR008258">
    <property type="entry name" value="Transglycosylase_SLT_dom_1"/>
</dbReference>
<organism evidence="4 5">
    <name type="scientific">Neomesorhizobium albiziae</name>
    <dbReference type="NCBI Taxonomy" id="335020"/>
    <lineage>
        <taxon>Bacteria</taxon>
        <taxon>Pseudomonadati</taxon>
        <taxon>Pseudomonadota</taxon>
        <taxon>Alphaproteobacteria</taxon>
        <taxon>Hyphomicrobiales</taxon>
        <taxon>Phyllobacteriaceae</taxon>
        <taxon>Neomesorhizobium</taxon>
    </lineage>
</organism>
<gene>
    <name evidence="4" type="ORF">SAMN04488498_1774</name>
</gene>
<comment type="similarity">
    <text evidence="2">Belongs to the virb1 family.</text>
</comment>
<feature type="domain" description="Transglycosylase SLT" evidence="3">
    <location>
        <begin position="185"/>
        <end position="278"/>
    </location>
</feature>
<name>A0A1I4G311_9HYPH</name>
<evidence type="ECO:0000256" key="2">
    <source>
        <dbReference type="ARBA" id="ARBA00009387"/>
    </source>
</evidence>
<reference evidence="4 5" key="1">
    <citation type="submission" date="2016-10" db="EMBL/GenBank/DDBJ databases">
        <authorList>
            <person name="Varghese N."/>
            <person name="Submissions S."/>
        </authorList>
    </citation>
    <scope>NUCLEOTIDE SEQUENCE [LARGE SCALE GENOMIC DNA]</scope>
    <source>
        <strain evidence="4 5">DSM 21822</strain>
    </source>
</reference>
<dbReference type="AlphaFoldDB" id="A0A1I4G311"/>
<dbReference type="InterPro" id="IPR023346">
    <property type="entry name" value="Lysozyme-like_dom_sf"/>
</dbReference>
<keyword evidence="5" id="KW-1185">Reference proteome</keyword>
<evidence type="ECO:0000259" key="3">
    <source>
        <dbReference type="Pfam" id="PF01464"/>
    </source>
</evidence>
<evidence type="ECO:0000313" key="5">
    <source>
        <dbReference type="Proteomes" id="UP000323300"/>
    </source>
</evidence>
<proteinExistence type="inferred from homology"/>
<dbReference type="SUPFAM" id="SSF53955">
    <property type="entry name" value="Lysozyme-like"/>
    <property type="match status" value="1"/>
</dbReference>